<protein>
    <submittedName>
        <fullName evidence="1">Uncharacterized protein</fullName>
    </submittedName>
</protein>
<gene>
    <name evidence="1" type="ORF">METHB2_1130005</name>
</gene>
<name>A0A8S0WMA6_9GAMM</name>
<evidence type="ECO:0000313" key="2">
    <source>
        <dbReference type="Proteomes" id="UP000494216"/>
    </source>
</evidence>
<dbReference type="EMBL" id="CADCXN010000017">
    <property type="protein sequence ID" value="CAA9889610.1"/>
    <property type="molecule type" value="Genomic_DNA"/>
</dbReference>
<organism evidence="1 2">
    <name type="scientific">Candidatus Methylobacter favarea</name>
    <dbReference type="NCBI Taxonomy" id="2707345"/>
    <lineage>
        <taxon>Bacteria</taxon>
        <taxon>Pseudomonadati</taxon>
        <taxon>Pseudomonadota</taxon>
        <taxon>Gammaproteobacteria</taxon>
        <taxon>Methylococcales</taxon>
        <taxon>Methylococcaceae</taxon>
        <taxon>Methylobacter</taxon>
    </lineage>
</organism>
<accession>A0A8S0WMA6</accession>
<dbReference type="AlphaFoldDB" id="A0A8S0WMA6"/>
<evidence type="ECO:0000313" key="1">
    <source>
        <dbReference type="EMBL" id="CAA9889610.1"/>
    </source>
</evidence>
<sequence length="57" mass="6519">MVWKENSINVSEIAGIGIRKRRQPKLKEASEFYSLANDFIISGISKELLENEVKPQI</sequence>
<dbReference type="Proteomes" id="UP000494216">
    <property type="component" value="Unassembled WGS sequence"/>
</dbReference>
<reference evidence="1 2" key="1">
    <citation type="submission" date="2020-02" db="EMBL/GenBank/DDBJ databases">
        <authorList>
            <person name="Hogendoorn C."/>
        </authorList>
    </citation>
    <scope>NUCLEOTIDE SEQUENCE [LARGE SCALE GENOMIC DNA]</scope>
    <source>
        <strain evidence="1">METHB21</strain>
    </source>
</reference>
<proteinExistence type="predicted"/>
<keyword evidence="2" id="KW-1185">Reference proteome</keyword>
<comment type="caution">
    <text evidence="1">The sequence shown here is derived from an EMBL/GenBank/DDBJ whole genome shotgun (WGS) entry which is preliminary data.</text>
</comment>